<feature type="transmembrane region" description="Helical" evidence="8">
    <location>
        <begin position="214"/>
        <end position="234"/>
    </location>
</feature>
<evidence type="ECO:0000256" key="3">
    <source>
        <dbReference type="ARBA" id="ARBA00022692"/>
    </source>
</evidence>
<dbReference type="InterPro" id="IPR006153">
    <property type="entry name" value="Cation/H_exchanger_TM"/>
</dbReference>
<feature type="compositionally biased region" description="Basic and acidic residues" evidence="7">
    <location>
        <begin position="507"/>
        <end position="517"/>
    </location>
</feature>
<feature type="region of interest" description="Disordered" evidence="7">
    <location>
        <begin position="506"/>
        <end position="531"/>
    </location>
</feature>
<keyword evidence="3 8" id="KW-0812">Transmembrane</keyword>
<keyword evidence="2" id="KW-0813">Transport</keyword>
<evidence type="ECO:0000256" key="5">
    <source>
        <dbReference type="ARBA" id="ARBA00023065"/>
    </source>
</evidence>
<dbReference type="OrthoDB" id="2687058at2759"/>
<feature type="transmembrane region" description="Helical" evidence="8">
    <location>
        <begin position="184"/>
        <end position="208"/>
    </location>
</feature>
<dbReference type="Proteomes" id="UP000245942">
    <property type="component" value="Unassembled WGS sequence"/>
</dbReference>
<dbReference type="GeneID" id="37013345"/>
<evidence type="ECO:0000256" key="1">
    <source>
        <dbReference type="ARBA" id="ARBA00004141"/>
    </source>
</evidence>
<feature type="region of interest" description="Disordered" evidence="7">
    <location>
        <begin position="641"/>
        <end position="660"/>
    </location>
</feature>
<evidence type="ECO:0000256" key="4">
    <source>
        <dbReference type="ARBA" id="ARBA00022989"/>
    </source>
</evidence>
<keyword evidence="11" id="KW-1185">Reference proteome</keyword>
<dbReference type="AlphaFoldDB" id="A0A316UCE6"/>
<dbReference type="STRING" id="1684307.A0A316UCE6"/>
<name>A0A316UCE6_9BASI</name>
<sequence length="976" mass="103650">MAVDSVLSGVDPTVFSISDPIRLFIIQATIIIILSRILAVLLRKINQPAVIAEVIGGILLGPTAMGRIPGFTKHIFPPASLSYLNLVATLGLVLFLFIVGLEVDLRSVTKNIKASVSISVVGMIVPFGLGAAISRGIYNNFINAEAVSFGHFLLFSGVAMSITAFPVLARILTETKLLYTNVGVTVLAAGVGNDIVGWVLLALTVALVNASTGVIAVYILLCAVGWALVLFLLIKPAFIWLARRTGSFEHGPTQLMVTLTLLLVLISAWLTDIIGVHPIFGAFLVGLMVPHDGGYAVAMLEKVEDLVSILFLPIYFGLSGLNTNLATLNTGLAWGYAIALIVVAFFSKFGGCAGTAKLCGFSWRESSAIGTLMSCKGLVELIVLNIGLSAGVLNTLTFSMFVLMAVISTLITTPLVLWIYPEKYRKSQIPVGASGHENEVVDDKEAKQDDWAASQSLLSTRKLMVVLTGFEHLPSLMNLVQLIRPSSYQGCAVRVGEGIRQRNVARKSVEGGEHESVAVEDSDDSMVHDKAGASSYDDHVMGAKTFTAKKATSSFLNVDALRLVELTDRTSAVMRMAESDDTLRADPISNVFRTFASLNRIPIRTSLSVVGVDYFPSTVVSRARDRGADLVILPWTIPTMASGQPQQQQQQDTDMPASSSFAGALSSPFGHIFGGAASGASQASSESDAQALMRNASQYAGFARRLIQSAECDVGLLVDRHNADHLAPRDSFTTVPAGKGILLGFMGGPDDRVALDLLTRFAAINEDLRVTVLRLKRVSADESGEVPLPEMPATIHSASHTRSLTQMQALTIQDTLYQRSAGVGTEVSPLEATLQDDLAFRALEGHLPSLSGRVKVREITTSRPLRDLIVTVQEEQPSLVLVGRGRKSPTMGSHRDELRVLLTNGVGPTSATIGSSGSNLLPPSEGATRAANSETCKVVGEVAMALTSLAKSSASVLVVAASNKSSAARAAGGETA</sequence>
<dbReference type="Pfam" id="PF00999">
    <property type="entry name" value="Na_H_Exchanger"/>
    <property type="match status" value="1"/>
</dbReference>
<feature type="transmembrane region" description="Helical" evidence="8">
    <location>
        <begin position="49"/>
        <end position="68"/>
    </location>
</feature>
<feature type="transmembrane region" description="Helical" evidence="8">
    <location>
        <begin position="149"/>
        <end position="172"/>
    </location>
</feature>
<feature type="transmembrane region" description="Helical" evidence="8">
    <location>
        <begin position="333"/>
        <end position="356"/>
    </location>
</feature>
<feature type="transmembrane region" description="Helical" evidence="8">
    <location>
        <begin position="255"/>
        <end position="274"/>
    </location>
</feature>
<dbReference type="InterPro" id="IPR038770">
    <property type="entry name" value="Na+/solute_symporter_sf"/>
</dbReference>
<dbReference type="EMBL" id="KZ819322">
    <property type="protein sequence ID" value="PWN22822.1"/>
    <property type="molecule type" value="Genomic_DNA"/>
</dbReference>
<feature type="transmembrane region" description="Helical" evidence="8">
    <location>
        <begin position="20"/>
        <end position="42"/>
    </location>
</feature>
<dbReference type="RefSeq" id="XP_025349982.1">
    <property type="nucleotide sequence ID" value="XM_025491611.1"/>
</dbReference>
<evidence type="ECO:0000256" key="2">
    <source>
        <dbReference type="ARBA" id="ARBA00022448"/>
    </source>
</evidence>
<feature type="domain" description="Cation/H+ exchanger transmembrane" evidence="9">
    <location>
        <begin position="33"/>
        <end position="416"/>
    </location>
</feature>
<dbReference type="Gene3D" id="1.20.1530.20">
    <property type="match status" value="1"/>
</dbReference>
<dbReference type="PANTHER" id="PTHR32468">
    <property type="entry name" value="CATION/H + ANTIPORTER"/>
    <property type="match status" value="1"/>
</dbReference>
<proteinExistence type="predicted"/>
<dbReference type="GO" id="GO:0015297">
    <property type="term" value="F:antiporter activity"/>
    <property type="evidence" value="ECO:0007669"/>
    <property type="project" value="InterPro"/>
</dbReference>
<dbReference type="GO" id="GO:1902600">
    <property type="term" value="P:proton transmembrane transport"/>
    <property type="evidence" value="ECO:0007669"/>
    <property type="project" value="InterPro"/>
</dbReference>
<evidence type="ECO:0000256" key="6">
    <source>
        <dbReference type="ARBA" id="ARBA00023136"/>
    </source>
</evidence>
<evidence type="ECO:0000256" key="8">
    <source>
        <dbReference type="SAM" id="Phobius"/>
    </source>
</evidence>
<evidence type="ECO:0000256" key="7">
    <source>
        <dbReference type="SAM" id="MobiDB-lite"/>
    </source>
</evidence>
<feature type="transmembrane region" description="Helical" evidence="8">
    <location>
        <begin position="368"/>
        <end position="392"/>
    </location>
</feature>
<feature type="transmembrane region" description="Helical" evidence="8">
    <location>
        <begin position="307"/>
        <end position="327"/>
    </location>
</feature>
<gene>
    <name evidence="10" type="ORF">BCV69DRAFT_280428</name>
</gene>
<keyword evidence="5" id="KW-0406">Ion transport</keyword>
<keyword evidence="6 8" id="KW-0472">Membrane</keyword>
<accession>A0A316UCE6</accession>
<evidence type="ECO:0000313" key="10">
    <source>
        <dbReference type="EMBL" id="PWN22822.1"/>
    </source>
</evidence>
<comment type="subcellular location">
    <subcellularLocation>
        <location evidence="1">Membrane</location>
        <topology evidence="1">Multi-pass membrane protein</topology>
    </subcellularLocation>
</comment>
<reference evidence="10 11" key="1">
    <citation type="journal article" date="2018" name="Mol. Biol. Evol.">
        <title>Broad Genomic Sampling Reveals a Smut Pathogenic Ancestry of the Fungal Clade Ustilaginomycotina.</title>
        <authorList>
            <person name="Kijpornyongpan T."/>
            <person name="Mondo S.J."/>
            <person name="Barry K."/>
            <person name="Sandor L."/>
            <person name="Lee J."/>
            <person name="Lipzen A."/>
            <person name="Pangilinan J."/>
            <person name="LaButti K."/>
            <person name="Hainaut M."/>
            <person name="Henrissat B."/>
            <person name="Grigoriev I.V."/>
            <person name="Spatafora J.W."/>
            <person name="Aime M.C."/>
        </authorList>
    </citation>
    <scope>NUCLEOTIDE SEQUENCE [LARGE SCALE GENOMIC DNA]</scope>
    <source>
        <strain evidence="10 11">MCA 4718</strain>
    </source>
</reference>
<dbReference type="PANTHER" id="PTHR32468:SF0">
    <property type="entry name" value="K(+)_H(+) ANTIPORTER 1"/>
    <property type="match status" value="1"/>
</dbReference>
<feature type="transmembrane region" description="Helical" evidence="8">
    <location>
        <begin position="80"/>
        <end position="103"/>
    </location>
</feature>
<feature type="transmembrane region" description="Helical" evidence="8">
    <location>
        <begin position="115"/>
        <end position="137"/>
    </location>
</feature>
<dbReference type="GO" id="GO:0016020">
    <property type="term" value="C:membrane"/>
    <property type="evidence" value="ECO:0007669"/>
    <property type="project" value="UniProtKB-SubCell"/>
</dbReference>
<protein>
    <recommendedName>
        <fullName evidence="9">Cation/H+ exchanger transmembrane domain-containing protein</fullName>
    </recommendedName>
</protein>
<dbReference type="InterPro" id="IPR050794">
    <property type="entry name" value="CPA2_transporter"/>
</dbReference>
<feature type="transmembrane region" description="Helical" evidence="8">
    <location>
        <begin position="398"/>
        <end position="420"/>
    </location>
</feature>
<keyword evidence="4 8" id="KW-1133">Transmembrane helix</keyword>
<evidence type="ECO:0000259" key="9">
    <source>
        <dbReference type="Pfam" id="PF00999"/>
    </source>
</evidence>
<organism evidence="10 11">
    <name type="scientific">Pseudomicrostroma glucosiphilum</name>
    <dbReference type="NCBI Taxonomy" id="1684307"/>
    <lineage>
        <taxon>Eukaryota</taxon>
        <taxon>Fungi</taxon>
        <taxon>Dikarya</taxon>
        <taxon>Basidiomycota</taxon>
        <taxon>Ustilaginomycotina</taxon>
        <taxon>Exobasidiomycetes</taxon>
        <taxon>Microstromatales</taxon>
        <taxon>Microstromatales incertae sedis</taxon>
        <taxon>Pseudomicrostroma</taxon>
    </lineage>
</organism>
<evidence type="ECO:0000313" key="11">
    <source>
        <dbReference type="Proteomes" id="UP000245942"/>
    </source>
</evidence>